<gene>
    <name evidence="2" type="ORF">ZIOFF_031230</name>
</gene>
<dbReference type="InterPro" id="IPR002885">
    <property type="entry name" value="PPR_rpt"/>
</dbReference>
<comment type="caution">
    <text evidence="2">The sequence shown here is derived from an EMBL/GenBank/DDBJ whole genome shotgun (WGS) entry which is preliminary data.</text>
</comment>
<keyword evidence="3" id="KW-1185">Reference proteome</keyword>
<evidence type="ECO:0000313" key="2">
    <source>
        <dbReference type="EMBL" id="KAG6505917.1"/>
    </source>
</evidence>
<dbReference type="PANTHER" id="PTHR47926:SF533">
    <property type="entry name" value="DYW DOMAIN-CONTAINING PROTEIN"/>
    <property type="match status" value="1"/>
</dbReference>
<dbReference type="PANTHER" id="PTHR47926">
    <property type="entry name" value="PENTATRICOPEPTIDE REPEAT-CONTAINING PROTEIN"/>
    <property type="match status" value="1"/>
</dbReference>
<dbReference type="EMBL" id="JACMSC010000009">
    <property type="protein sequence ID" value="KAG6505917.1"/>
    <property type="molecule type" value="Genomic_DNA"/>
</dbReference>
<dbReference type="OrthoDB" id="185373at2759"/>
<dbReference type="Proteomes" id="UP000734854">
    <property type="component" value="Unassembled WGS sequence"/>
</dbReference>
<dbReference type="GO" id="GO:0003723">
    <property type="term" value="F:RNA binding"/>
    <property type="evidence" value="ECO:0007669"/>
    <property type="project" value="InterPro"/>
</dbReference>
<dbReference type="GO" id="GO:0009451">
    <property type="term" value="P:RNA modification"/>
    <property type="evidence" value="ECO:0007669"/>
    <property type="project" value="InterPro"/>
</dbReference>
<dbReference type="InterPro" id="IPR046960">
    <property type="entry name" value="PPR_At4g14850-like_plant"/>
</dbReference>
<reference evidence="2 3" key="1">
    <citation type="submission" date="2020-08" db="EMBL/GenBank/DDBJ databases">
        <title>Plant Genome Project.</title>
        <authorList>
            <person name="Zhang R.-G."/>
        </authorList>
    </citation>
    <scope>NUCLEOTIDE SEQUENCE [LARGE SCALE GENOMIC DNA]</scope>
    <source>
        <tissue evidence="2">Rhizome</tissue>
    </source>
</reference>
<sequence length="558" mass="62074">MSKEHAVSPSGVMGSMVSRSGRPCDIARRLLRRSNATWSLTVSQTKSITAHGKSGDVDKALELFDQMPHRNLVAYNAMLSVLIDSGRLDSSLQFFSRMPLKNARSYTSMITGMGRSGRVREARRLFDSIPSRHRNVFAWTAMICCYAQNDEPLRAVKLFTDSYGDFSKSKVAPNSHTFSLLLKSCGSLKSLVYVRQFHCMIAKILDLETKCCIFVQNALVDAYAKLGCLIDAERVFGRMKWKDLASWNTMMDCYTHNLLLHQAFEIFNSMKDKDILSWNIMMSGLLESRRGLEVPNLFLSLSRLYPESKPNSSTYSIVLSACATHAMLEFGRQIHSCSYKISLYPYNIFVSNALVTMYANCGLMKEMVEVFDELPNKDVVSWNSVIQGFGQNGEAREALNLAKKALDSGMFNANTFTAIFTSCSHGGLVIEGLDYFNSMRRKYGIEPNLDHYVCVADLLGRAGMVKEANDLLGSMPFPANSVAWSTLLNACSLHGSVDIGRVAAQKLQMMEPGSAKSYLALASAYNRTGNEGASSKLLDPIVENHTVKEHGSSWVIKM</sequence>
<dbReference type="Pfam" id="PF01535">
    <property type="entry name" value="PPR"/>
    <property type="match status" value="9"/>
</dbReference>
<evidence type="ECO:0000256" key="1">
    <source>
        <dbReference type="PROSITE-ProRule" id="PRU00708"/>
    </source>
</evidence>
<dbReference type="FunFam" id="1.25.40.10:FF:000090">
    <property type="entry name" value="Pentatricopeptide repeat-containing protein, chloroplastic"/>
    <property type="match status" value="1"/>
</dbReference>
<feature type="repeat" description="PPR" evidence="1">
    <location>
        <begin position="378"/>
        <end position="412"/>
    </location>
</feature>
<feature type="repeat" description="PPR" evidence="1">
    <location>
        <begin position="71"/>
        <end position="101"/>
    </location>
</feature>
<name>A0A8J5GG88_ZINOF</name>
<evidence type="ECO:0000313" key="3">
    <source>
        <dbReference type="Proteomes" id="UP000734854"/>
    </source>
</evidence>
<evidence type="ECO:0008006" key="4">
    <source>
        <dbReference type="Google" id="ProtNLM"/>
    </source>
</evidence>
<dbReference type="PROSITE" id="PS51375">
    <property type="entry name" value="PPR"/>
    <property type="match status" value="4"/>
</dbReference>
<dbReference type="NCBIfam" id="TIGR00756">
    <property type="entry name" value="PPR"/>
    <property type="match status" value="5"/>
</dbReference>
<protein>
    <recommendedName>
        <fullName evidence="4">Pentatricopeptide repeat-containing protein</fullName>
    </recommendedName>
</protein>
<accession>A0A8J5GG88</accession>
<feature type="repeat" description="PPR" evidence="1">
    <location>
        <begin position="243"/>
        <end position="277"/>
    </location>
</feature>
<feature type="repeat" description="PPR" evidence="1">
    <location>
        <begin position="102"/>
        <end position="136"/>
    </location>
</feature>
<proteinExistence type="predicted"/>
<organism evidence="2 3">
    <name type="scientific">Zingiber officinale</name>
    <name type="common">Ginger</name>
    <name type="synonym">Amomum zingiber</name>
    <dbReference type="NCBI Taxonomy" id="94328"/>
    <lineage>
        <taxon>Eukaryota</taxon>
        <taxon>Viridiplantae</taxon>
        <taxon>Streptophyta</taxon>
        <taxon>Embryophyta</taxon>
        <taxon>Tracheophyta</taxon>
        <taxon>Spermatophyta</taxon>
        <taxon>Magnoliopsida</taxon>
        <taxon>Liliopsida</taxon>
        <taxon>Zingiberales</taxon>
        <taxon>Zingiberaceae</taxon>
        <taxon>Zingiber</taxon>
    </lineage>
</organism>
<dbReference type="AlphaFoldDB" id="A0A8J5GG88"/>